<protein>
    <submittedName>
        <fullName evidence="1">Uncharacterized protein</fullName>
    </submittedName>
</protein>
<name>A0ACD0P0V0_9BASI</name>
<proteinExistence type="predicted"/>
<dbReference type="EMBL" id="KZ819818">
    <property type="protein sequence ID" value="PWN51773.1"/>
    <property type="molecule type" value="Genomic_DNA"/>
</dbReference>
<reference evidence="1 2" key="1">
    <citation type="journal article" date="2018" name="Mol. Biol. Evol.">
        <title>Broad Genomic Sampling Reveals a Smut Pathogenic Ancestry of the Fungal Clade Ustilaginomycotina.</title>
        <authorList>
            <person name="Kijpornyongpan T."/>
            <person name="Mondo S.J."/>
            <person name="Barry K."/>
            <person name="Sandor L."/>
            <person name="Lee J."/>
            <person name="Lipzen A."/>
            <person name="Pangilinan J."/>
            <person name="LaButti K."/>
            <person name="Hainaut M."/>
            <person name="Henrissat B."/>
            <person name="Grigoriev I.V."/>
            <person name="Spatafora J.W."/>
            <person name="Aime M.C."/>
        </authorList>
    </citation>
    <scope>NUCLEOTIDE SEQUENCE [LARGE SCALE GENOMIC DNA]</scope>
    <source>
        <strain evidence="1 2">SA 807</strain>
    </source>
</reference>
<evidence type="ECO:0000313" key="2">
    <source>
        <dbReference type="Proteomes" id="UP000245626"/>
    </source>
</evidence>
<gene>
    <name evidence="1" type="ORF">IE53DRAFT_385868</name>
</gene>
<organism evidence="1 2">
    <name type="scientific">Violaceomyces palustris</name>
    <dbReference type="NCBI Taxonomy" id="1673888"/>
    <lineage>
        <taxon>Eukaryota</taxon>
        <taxon>Fungi</taxon>
        <taxon>Dikarya</taxon>
        <taxon>Basidiomycota</taxon>
        <taxon>Ustilaginomycotina</taxon>
        <taxon>Ustilaginomycetes</taxon>
        <taxon>Violaceomycetales</taxon>
        <taxon>Violaceomycetaceae</taxon>
        <taxon>Violaceomyces</taxon>
    </lineage>
</organism>
<dbReference type="Proteomes" id="UP000245626">
    <property type="component" value="Unassembled WGS sequence"/>
</dbReference>
<accession>A0ACD0P0V0</accession>
<evidence type="ECO:0000313" key="1">
    <source>
        <dbReference type="EMBL" id="PWN51773.1"/>
    </source>
</evidence>
<keyword evidence="2" id="KW-1185">Reference proteome</keyword>
<sequence>MTYEEYDHSDSIGSEATASEASLDYEGEDGYRHSLRDGEGKERLEDEEEGGEGFELDEEEQVGLMQRDRDGTGMGMGRFDATIPRSLTFPSRKGRVGWKSGGGFIFLGVLLSLFVSIPCIYWLSSATSESSIASFPDAGGPGLKNLTVSGPKVTKQLASKNDEKGRWGLSHAKGFKVDFHIPGWSSISEAARISGIDQRELEKELEGIKGGLRQLTMDSVMKRIFSPKQSDLAWSEEDPDEGVFTHVDWLKRDIYVQDVTHARKEKTGKGEVAKNGGKVLYVEGKNVKDHRGRSIRWDSFKISPDMKWVMFFSETQRQWRYSSHSNVWLHNVGEKMTLSLGDGQPSETTKPSISFAAWAPKPPESSTKETTGVAFVQGNNLYYCVKPGSPPIRVTTDGAASIFNAVPDWVYEEEVFAGDSAMWFSPGGTKLVYLRLDETDVPVYEYPIYNPSHYEAGKTTPYLETVKMKYPKPGYPNPLVSVHMVDLVTLAETEGRPEMIESAKRILNSPNAVTPASVNQEAHDVDLVMTEGNRARERIVIEVEWVNDEELLLKETDRVSDVMRVVLFDTNAQPSSTVGPGGGETTLQGQVVRWQDARKRNAWIEAAQTMEPLTHHNLSLRANAYLDVMISPEGYRHLAFFDQAKSGKPTFITRGAWEVEKLEHVDVKRRKAYFIAARPGPGQRNLYSVRLPDWSSEKAVSSYKVEEPVPMTGDKEAGYHGVSFDPKGAYYTLYYKGPGVPYQKVLGIDDSGFELVLEDNAHLAKLSAQYVKPEEVFYNITTEDGVEVSVKEVRPHDFDASGKTRYPVLINVYGGPDSQKVDSRWDRSDWHQYLACGLGYVTAFVDGRGTGFKGEEYRSGVTGRLGHLESIDVNAAARRLASLAYVDESRMGVWGWSYGGYLTNKVVERDEGTLGVAIAVAPVTKWEFYDSVYTERYMKDVRTNWQGYSNASVHVTSGFSRTELMLAQGTGDDNVHFENSAHLVDLLTWAKVRSYRFRMFTDSDHSISTRGAWEELHHEMTRFLMDKWGVGGKRVGQEGGGVRVGGWV</sequence>